<dbReference type="Gene3D" id="3.60.15.10">
    <property type="entry name" value="Ribonuclease Z/Hydroxyacylglutathione hydrolase-like"/>
    <property type="match status" value="1"/>
</dbReference>
<proteinExistence type="predicted"/>
<dbReference type="PANTHER" id="PTHR43546:SF3">
    <property type="entry name" value="UPF0173 METAL-DEPENDENT HYDROLASE MJ1163"/>
    <property type="match status" value="1"/>
</dbReference>
<accession>X1IGV8</accession>
<dbReference type="Pfam" id="PF13483">
    <property type="entry name" value="Lactamase_B_3"/>
    <property type="match status" value="1"/>
</dbReference>
<dbReference type="SUPFAM" id="SSF56281">
    <property type="entry name" value="Metallo-hydrolase/oxidoreductase"/>
    <property type="match status" value="1"/>
</dbReference>
<feature type="non-terminal residue" evidence="1">
    <location>
        <position position="1"/>
    </location>
</feature>
<dbReference type="PANTHER" id="PTHR43546">
    <property type="entry name" value="UPF0173 METAL-DEPENDENT HYDROLASE MJ1163-RELATED"/>
    <property type="match status" value="1"/>
</dbReference>
<dbReference type="AlphaFoldDB" id="X1IGV8"/>
<evidence type="ECO:0000313" key="1">
    <source>
        <dbReference type="EMBL" id="GAH65369.1"/>
    </source>
</evidence>
<comment type="caution">
    <text evidence="1">The sequence shown here is derived from an EMBL/GenBank/DDBJ whole genome shotgun (WGS) entry which is preliminary data.</text>
</comment>
<sequence length="155" mass="16997">LDIGEAVDLKEFQVKGLKVVHGPIKIKLFGLIKLEIKTGPGERIGLGGIGFEIKIDNKVIVNLGDSLLQKEWEGLRPDVLMIPIGGQVVKNTMDVEEALKAVKMISPKKVIPTHYNCGALLWRKLNSANPDAFKNGVEKMGIECIIMKDGDEILV</sequence>
<evidence type="ECO:0008006" key="2">
    <source>
        <dbReference type="Google" id="ProtNLM"/>
    </source>
</evidence>
<reference evidence="1" key="1">
    <citation type="journal article" date="2014" name="Front. Microbiol.">
        <title>High frequency of phylogenetically diverse reductive dehalogenase-homologous genes in deep subseafloor sedimentary metagenomes.</title>
        <authorList>
            <person name="Kawai M."/>
            <person name="Futagami T."/>
            <person name="Toyoda A."/>
            <person name="Takaki Y."/>
            <person name="Nishi S."/>
            <person name="Hori S."/>
            <person name="Arai W."/>
            <person name="Tsubouchi T."/>
            <person name="Morono Y."/>
            <person name="Uchiyama I."/>
            <person name="Ito T."/>
            <person name="Fujiyama A."/>
            <person name="Inagaki F."/>
            <person name="Takami H."/>
        </authorList>
    </citation>
    <scope>NUCLEOTIDE SEQUENCE</scope>
    <source>
        <strain evidence="1">Expedition CK06-06</strain>
    </source>
</reference>
<organism evidence="1">
    <name type="scientific">marine sediment metagenome</name>
    <dbReference type="NCBI Taxonomy" id="412755"/>
    <lineage>
        <taxon>unclassified sequences</taxon>
        <taxon>metagenomes</taxon>
        <taxon>ecological metagenomes</taxon>
    </lineage>
</organism>
<gene>
    <name evidence="1" type="ORF">S03H2_50448</name>
</gene>
<dbReference type="EMBL" id="BARU01031943">
    <property type="protein sequence ID" value="GAH65369.1"/>
    <property type="molecule type" value="Genomic_DNA"/>
</dbReference>
<name>X1IGV8_9ZZZZ</name>
<dbReference type="InterPro" id="IPR036866">
    <property type="entry name" value="RibonucZ/Hydroxyglut_hydro"/>
</dbReference>
<protein>
    <recommendedName>
        <fullName evidence="2">Metallo-beta-lactamase domain-containing protein</fullName>
    </recommendedName>
</protein>
<dbReference type="InterPro" id="IPR050114">
    <property type="entry name" value="UPF0173_UPF0282_UlaG_hydrolase"/>
</dbReference>